<dbReference type="AlphaFoldDB" id="A0A0D3CS26"/>
<dbReference type="InterPro" id="IPR015410">
    <property type="entry name" value="DUF1985"/>
</dbReference>
<reference evidence="3 4" key="1">
    <citation type="journal article" date="2014" name="Genome Biol.">
        <title>Transcriptome and methylome profiling reveals relics of genome dominance in the mesopolyploid Brassica oleracea.</title>
        <authorList>
            <person name="Parkin I.A."/>
            <person name="Koh C."/>
            <person name="Tang H."/>
            <person name="Robinson S.J."/>
            <person name="Kagale S."/>
            <person name="Clarke W.E."/>
            <person name="Town C.D."/>
            <person name="Nixon J."/>
            <person name="Krishnakumar V."/>
            <person name="Bidwell S.L."/>
            <person name="Denoeud F."/>
            <person name="Belcram H."/>
            <person name="Links M.G."/>
            <person name="Just J."/>
            <person name="Clarke C."/>
            <person name="Bender T."/>
            <person name="Huebert T."/>
            <person name="Mason A.S."/>
            <person name="Pires J.C."/>
            <person name="Barker G."/>
            <person name="Moore J."/>
            <person name="Walley P.G."/>
            <person name="Manoli S."/>
            <person name="Batley J."/>
            <person name="Edwards D."/>
            <person name="Nelson M.N."/>
            <person name="Wang X."/>
            <person name="Paterson A.H."/>
            <person name="King G."/>
            <person name="Bancroft I."/>
            <person name="Chalhoub B."/>
            <person name="Sharpe A.G."/>
        </authorList>
    </citation>
    <scope>NUCLEOTIDE SEQUENCE</scope>
    <source>
        <strain evidence="3 4">cv. TO1000</strain>
    </source>
</reference>
<dbReference type="OMA" id="GIENNDE"/>
<dbReference type="Proteomes" id="UP000032141">
    <property type="component" value="Chromosome C6"/>
</dbReference>
<dbReference type="EnsemblPlants" id="Bo6g048120.1">
    <property type="protein sequence ID" value="Bo6g048120.1"/>
    <property type="gene ID" value="Bo6g048120"/>
</dbReference>
<dbReference type="Pfam" id="PF09331">
    <property type="entry name" value="DUF1985"/>
    <property type="match status" value="1"/>
</dbReference>
<feature type="compositionally biased region" description="Low complexity" evidence="1">
    <location>
        <begin position="653"/>
        <end position="668"/>
    </location>
</feature>
<accession>A0A0D3CS26</accession>
<protein>
    <recommendedName>
        <fullName evidence="2">DUF1985 domain-containing protein</fullName>
    </recommendedName>
</protein>
<keyword evidence="4" id="KW-1185">Reference proteome</keyword>
<sequence length="857" mass="92775">MDELGLPSRMFASGAEPSGRKRVNNYFNLRWIDIMRQALEDEHLELLNDSQFARILQMGGHTFSVMFLHYIISRQLVTEKELELWWFYVGNPIRYAIQDFALVTGLNCGESGLLDGDANERGIGRGKGTAKARASASIWDELFHGEEKPTGKKYKDPLTRLRLTLLVLVEGFLCPTCGTTNIRPEVVSKLTSLDNFLKYPWGRESFLLTVRSTKSKTPMNYVQETMAIQGFSHAMVLVTVTACPSIIIKSGGGDPLADSALSTADIIRSVVERKLVVNLVTAKSVDQLGQVGVILSLCPPPTSESSDDNVSSATEKGNMPQGGVDSGMQSGDLRGQSSKQPGHEPQPGENVPLDVPTLLRMAADAERTDLQSATTSIRQLATSVTTEFENMKKLIKGPGYNDEEPPIGGGSPYRQYSPYRGPDHDVRDAFVPPAKETQRTQGHRVLSPDPPQPSVLQTEFSESAAVDVDSHGGPSGDKDTESMGPVPSNVEPPPAQSTGHIDHVVFSLWKLTPMTVMKRRRRYDPLPTVSESHTVPDVSGVVNQILSDAGISKELPHPSTLPGNVVGAQCQSSKFGTGNEQQELPHPSPAPANVAAGPRVSSKFVPENEKETISVGGETHGSDPVEEPSELGVEKNDEVDGSSNPSPSKFKGVGDVPAADDAAGTGARRVSKRKHNSPQRFTPSEPTLRKEATKRSTKNVSGNKQASKRAKKNAPASSNPTPPTRVLPVFIGGFNAFAPPTPANRDAFLKRLNAAKSVDVSSGSGYSISSLGPLFHCNGVCSHEALDRVVTFIRNRRDRLPSARFEFVPPSFFLEQMRNYAGFDAIKVKHKFVFSTEVPVVASSNTSSDKELGAPIK</sequence>
<name>A0A0D3CS26_BRAOL</name>
<dbReference type="PANTHER" id="PTHR48449">
    <property type="entry name" value="DUF1985 DOMAIN-CONTAINING PROTEIN"/>
    <property type="match status" value="1"/>
</dbReference>
<organism evidence="3 4">
    <name type="scientific">Brassica oleracea var. oleracea</name>
    <dbReference type="NCBI Taxonomy" id="109376"/>
    <lineage>
        <taxon>Eukaryota</taxon>
        <taxon>Viridiplantae</taxon>
        <taxon>Streptophyta</taxon>
        <taxon>Embryophyta</taxon>
        <taxon>Tracheophyta</taxon>
        <taxon>Spermatophyta</taxon>
        <taxon>Magnoliopsida</taxon>
        <taxon>eudicotyledons</taxon>
        <taxon>Gunneridae</taxon>
        <taxon>Pentapetalae</taxon>
        <taxon>rosids</taxon>
        <taxon>malvids</taxon>
        <taxon>Brassicales</taxon>
        <taxon>Brassicaceae</taxon>
        <taxon>Brassiceae</taxon>
        <taxon>Brassica</taxon>
    </lineage>
</organism>
<feature type="domain" description="DUF1985" evidence="2">
    <location>
        <begin position="72"/>
        <end position="212"/>
    </location>
</feature>
<feature type="region of interest" description="Disordered" evidence="1">
    <location>
        <begin position="395"/>
        <end position="499"/>
    </location>
</feature>
<reference evidence="3" key="2">
    <citation type="submission" date="2015-03" db="UniProtKB">
        <authorList>
            <consortium name="EnsemblPlants"/>
        </authorList>
    </citation>
    <scope>IDENTIFICATION</scope>
</reference>
<dbReference type="HOGENOM" id="CLU_005941_0_0_1"/>
<feature type="region of interest" description="Disordered" evidence="1">
    <location>
        <begin position="553"/>
        <end position="724"/>
    </location>
</feature>
<feature type="compositionally biased region" description="Polar residues" evidence="1">
    <location>
        <begin position="569"/>
        <end position="582"/>
    </location>
</feature>
<evidence type="ECO:0000313" key="4">
    <source>
        <dbReference type="Proteomes" id="UP000032141"/>
    </source>
</evidence>
<evidence type="ECO:0000313" key="3">
    <source>
        <dbReference type="EnsemblPlants" id="Bo6g048120.1"/>
    </source>
</evidence>
<evidence type="ECO:0000256" key="1">
    <source>
        <dbReference type="SAM" id="MobiDB-lite"/>
    </source>
</evidence>
<dbReference type="Gramene" id="Bo6g048120.1">
    <property type="protein sequence ID" value="Bo6g048120.1"/>
    <property type="gene ID" value="Bo6g048120"/>
</dbReference>
<feature type="region of interest" description="Disordered" evidence="1">
    <location>
        <begin position="299"/>
        <end position="353"/>
    </location>
</feature>
<evidence type="ECO:0000259" key="2">
    <source>
        <dbReference type="Pfam" id="PF09331"/>
    </source>
</evidence>
<proteinExistence type="predicted"/>
<dbReference type="PANTHER" id="PTHR48449:SF1">
    <property type="entry name" value="DUF1985 DOMAIN-CONTAINING PROTEIN"/>
    <property type="match status" value="1"/>
</dbReference>